<accession>A0A1X9MAE9</accession>
<dbReference type="KEGG" id="bkw:BkAM31D_11360"/>
<evidence type="ECO:0000313" key="1">
    <source>
        <dbReference type="EMBL" id="ARK30377.1"/>
    </source>
</evidence>
<dbReference type="Pfam" id="PF05742">
    <property type="entry name" value="TANGO2"/>
    <property type="match status" value="1"/>
</dbReference>
<keyword evidence="2" id="KW-1185">Reference proteome</keyword>
<dbReference type="STRING" id="199441.BkAM31D_11360"/>
<protein>
    <recommendedName>
        <fullName evidence="3">NRDE family protein</fullName>
    </recommendedName>
</protein>
<dbReference type="PANTHER" id="PTHR17985">
    <property type="entry name" value="SER/THR-RICH PROTEIN T10 IN DGCR REGION"/>
    <property type="match status" value="1"/>
</dbReference>
<gene>
    <name evidence="1" type="ORF">BkAM31D_11360</name>
</gene>
<dbReference type="InterPro" id="IPR008551">
    <property type="entry name" value="TANGO2"/>
</dbReference>
<organism evidence="1 2">
    <name type="scientific">Halalkalibacter krulwichiae</name>
    <dbReference type="NCBI Taxonomy" id="199441"/>
    <lineage>
        <taxon>Bacteria</taxon>
        <taxon>Bacillati</taxon>
        <taxon>Bacillota</taxon>
        <taxon>Bacilli</taxon>
        <taxon>Bacillales</taxon>
        <taxon>Bacillaceae</taxon>
        <taxon>Halalkalibacter</taxon>
    </lineage>
</organism>
<dbReference type="Proteomes" id="UP000193006">
    <property type="component" value="Chromosome"/>
</dbReference>
<dbReference type="RefSeq" id="WP_066151392.1">
    <property type="nucleotide sequence ID" value="NZ_CP020814.1"/>
</dbReference>
<proteinExistence type="predicted"/>
<dbReference type="EMBL" id="CP020814">
    <property type="protein sequence ID" value="ARK30377.1"/>
    <property type="molecule type" value="Genomic_DNA"/>
</dbReference>
<name>A0A1X9MAE9_9BACI</name>
<sequence length="253" mass="28936">MCLLAVALNVHSQYKLIVCSNRDEFYGRASSRAAFWEGDKNVFAGKDLVKGGTWAGVTKEGKFAAVTNVREAVINQAECSRGALVSNFLTTDLEVKHYLKQVTKQEQLYQGYNFIFGKGDDWYYMSNRSSTRKLENGIHVVSNADLFTDWPKTIRLKKQIKEICQKCEQENELIKLCMNVLKNDEIFNDHLLPDTGVGLHLERQLSPIFIKSETYGTRASTIILIRNNGKIRFIEQGYGPNGKRWERIDQEIN</sequence>
<reference evidence="1 2" key="1">
    <citation type="submission" date="2017-04" db="EMBL/GenBank/DDBJ databases">
        <title>Bacillus krulwichiae AM31D Genome sequencing and assembly.</title>
        <authorList>
            <person name="Krulwich T.A."/>
            <person name="Anastor L."/>
            <person name="Ehrlich R."/>
            <person name="Ehrlich G.D."/>
            <person name="Janto B."/>
        </authorList>
    </citation>
    <scope>NUCLEOTIDE SEQUENCE [LARGE SCALE GENOMIC DNA]</scope>
    <source>
        <strain evidence="1 2">AM31D</strain>
    </source>
</reference>
<evidence type="ECO:0008006" key="3">
    <source>
        <dbReference type="Google" id="ProtNLM"/>
    </source>
</evidence>
<dbReference type="PANTHER" id="PTHR17985:SF8">
    <property type="entry name" value="TRANSPORT AND GOLGI ORGANIZATION PROTEIN 2 HOMOLOG"/>
    <property type="match status" value="1"/>
</dbReference>
<dbReference type="AlphaFoldDB" id="A0A1X9MAE9"/>
<evidence type="ECO:0000313" key="2">
    <source>
        <dbReference type="Proteomes" id="UP000193006"/>
    </source>
</evidence>